<reference evidence="3 4" key="1">
    <citation type="submission" date="2019-06" db="EMBL/GenBank/DDBJ databases">
        <title>Aeromicrobium sp. nov., isolated from a maize field.</title>
        <authorList>
            <person name="Lin S.-Y."/>
            <person name="Tsai C.-F."/>
            <person name="Young C.-C."/>
        </authorList>
    </citation>
    <scope>NUCLEOTIDE SEQUENCE [LARGE SCALE GENOMIC DNA]</scope>
    <source>
        <strain evidence="3 4">CC-CFT486</strain>
    </source>
</reference>
<proteinExistence type="predicted"/>
<name>A0A5C8NMC1_9ACTN</name>
<dbReference type="Pfam" id="PF10756">
    <property type="entry name" value="bPH_6"/>
    <property type="match status" value="1"/>
</dbReference>
<dbReference type="AlphaFoldDB" id="A0A5C8NMC1"/>
<organism evidence="3 4">
    <name type="scientific">Aeromicrobium terrae</name>
    <dbReference type="NCBI Taxonomy" id="2498846"/>
    <lineage>
        <taxon>Bacteria</taxon>
        <taxon>Bacillati</taxon>
        <taxon>Actinomycetota</taxon>
        <taxon>Actinomycetes</taxon>
        <taxon>Propionibacteriales</taxon>
        <taxon>Nocardioidaceae</taxon>
        <taxon>Aeromicrobium</taxon>
    </lineage>
</organism>
<dbReference type="EMBL" id="VDUX01000001">
    <property type="protein sequence ID" value="TXL63004.1"/>
    <property type="molecule type" value="Genomic_DNA"/>
</dbReference>
<keyword evidence="1" id="KW-1133">Transmembrane helix</keyword>
<feature type="transmembrane region" description="Helical" evidence="1">
    <location>
        <begin position="12"/>
        <end position="30"/>
    </location>
</feature>
<keyword evidence="1" id="KW-0472">Membrane</keyword>
<accession>A0A5C8NMC1</accession>
<keyword evidence="1" id="KW-0812">Transmembrane</keyword>
<gene>
    <name evidence="3" type="ORF">FHP06_01840</name>
</gene>
<dbReference type="Proteomes" id="UP000321571">
    <property type="component" value="Unassembled WGS sequence"/>
</dbReference>
<comment type="caution">
    <text evidence="3">The sequence shown here is derived from an EMBL/GenBank/DDBJ whole genome shotgun (WGS) entry which is preliminary data.</text>
</comment>
<keyword evidence="4" id="KW-1185">Reference proteome</keyword>
<sequence>MTYRPVGARIVAYGSSVALVVVTIVIGVALPSDIEFTVPELITLALTLGAMLAVLHGIGRSYVRADDTGLEILNGYRRHHIPWDRMKGISMNTGAPWPTLVLKDDDRVLLFAIQGSDGATARAAVDDLVRRIP</sequence>
<feature type="transmembrane region" description="Helical" evidence="1">
    <location>
        <begin position="36"/>
        <end position="55"/>
    </location>
</feature>
<dbReference type="RefSeq" id="WP_147683225.1">
    <property type="nucleotide sequence ID" value="NZ_VDUX01000001.1"/>
</dbReference>
<evidence type="ECO:0000259" key="2">
    <source>
        <dbReference type="Pfam" id="PF10756"/>
    </source>
</evidence>
<evidence type="ECO:0000256" key="1">
    <source>
        <dbReference type="SAM" id="Phobius"/>
    </source>
</evidence>
<dbReference type="OrthoDB" id="3824918at2"/>
<feature type="domain" description="Low molecular weight protein antigen 6 PH" evidence="2">
    <location>
        <begin position="60"/>
        <end position="128"/>
    </location>
</feature>
<evidence type="ECO:0000313" key="3">
    <source>
        <dbReference type="EMBL" id="TXL63004.1"/>
    </source>
</evidence>
<dbReference type="InterPro" id="IPR019692">
    <property type="entry name" value="CFP-6_PH"/>
</dbReference>
<protein>
    <submittedName>
        <fullName evidence="3">PH domain-containing protein</fullName>
    </submittedName>
</protein>
<evidence type="ECO:0000313" key="4">
    <source>
        <dbReference type="Proteomes" id="UP000321571"/>
    </source>
</evidence>